<feature type="transmembrane region" description="Helical" evidence="9">
    <location>
        <begin position="6"/>
        <end position="23"/>
    </location>
</feature>
<dbReference type="PANTHER" id="PTHR34308:SF1">
    <property type="entry name" value="COBALAMIN BIOSYNTHESIS PROTEIN CBIB"/>
    <property type="match status" value="1"/>
</dbReference>
<dbReference type="GO" id="GO:0015420">
    <property type="term" value="F:ABC-type vitamin B12 transporter activity"/>
    <property type="evidence" value="ECO:0007669"/>
    <property type="project" value="UniProtKB-UniRule"/>
</dbReference>
<dbReference type="NCBIfam" id="TIGR00380">
    <property type="entry name" value="cobal_cbiB"/>
    <property type="match status" value="1"/>
</dbReference>
<dbReference type="Proteomes" id="UP000061660">
    <property type="component" value="Chromosome"/>
</dbReference>
<dbReference type="KEGG" id="pnp:IJ22_31290"/>
<dbReference type="STRING" id="162209.IJ22_31290"/>
<evidence type="ECO:0000256" key="7">
    <source>
        <dbReference type="ARBA" id="ARBA00022989"/>
    </source>
</evidence>
<dbReference type="GO" id="GO:0005886">
    <property type="term" value="C:plasma membrane"/>
    <property type="evidence" value="ECO:0007669"/>
    <property type="project" value="UniProtKB-SubCell"/>
</dbReference>
<evidence type="ECO:0000256" key="8">
    <source>
        <dbReference type="ARBA" id="ARBA00023136"/>
    </source>
</evidence>
<sequence length="335" mass="37100">MLFYSLQELMWMVLAAIVIDWVIGDPAWRWLTHPVVWIGRLIAYLENRLYPIPVKQESESAAEARRARLCGAVLAFLTIGLSAGSIWLMVWLADQVHLWVGYAASTWFISTTIAVKGLKDAAMAVYKPLSEGRIDEAREQVGFIVGRNTSQLDEPEITRAAVETVAENIVDAFISPVCYALAGGAPLAMLYRASNTLDSMVGYKNEKYIHFGWASARWDDVMNWIPARLAGLLIVMAAWFSPGLRAGRAARSIVRFARLHPSPNSGIPESAVAGALGIELGGVNVYHGRTSERARMGWPLREREREDIRRTVGILYGVSYLVAGGLLCGLFWLYG</sequence>
<dbReference type="InterPro" id="IPR004485">
    <property type="entry name" value="Cobalamin_biosynth_CobD/CbiB"/>
</dbReference>
<evidence type="ECO:0000256" key="1">
    <source>
        <dbReference type="ARBA" id="ARBA00004651"/>
    </source>
</evidence>
<dbReference type="GO" id="GO:0048472">
    <property type="term" value="F:threonine-phosphate decarboxylase activity"/>
    <property type="evidence" value="ECO:0007669"/>
    <property type="project" value="InterPro"/>
</dbReference>
<dbReference type="RefSeq" id="WP_062409427.1">
    <property type="nucleotide sequence ID" value="NZ_BJCS01000017.1"/>
</dbReference>
<dbReference type="OrthoDB" id="9811967at2"/>
<gene>
    <name evidence="9" type="primary">cobD</name>
    <name evidence="10" type="ORF">IJ22_31290</name>
</gene>
<organism evidence="10 11">
    <name type="scientific">Paenibacillus naphthalenovorans</name>
    <dbReference type="NCBI Taxonomy" id="162209"/>
    <lineage>
        <taxon>Bacteria</taxon>
        <taxon>Bacillati</taxon>
        <taxon>Bacillota</taxon>
        <taxon>Bacilli</taxon>
        <taxon>Bacillales</taxon>
        <taxon>Paenibacillaceae</taxon>
        <taxon>Paenibacillus</taxon>
    </lineage>
</organism>
<dbReference type="HAMAP" id="MF_00024">
    <property type="entry name" value="CobD_CbiB"/>
    <property type="match status" value="1"/>
</dbReference>
<proteinExistence type="inferred from homology"/>
<evidence type="ECO:0000256" key="2">
    <source>
        <dbReference type="ARBA" id="ARBA00004953"/>
    </source>
</evidence>
<evidence type="ECO:0000256" key="9">
    <source>
        <dbReference type="HAMAP-Rule" id="MF_00024"/>
    </source>
</evidence>
<keyword evidence="6 9" id="KW-0812">Transmembrane</keyword>
<accession>A0A0U2IMW3</accession>
<evidence type="ECO:0000256" key="6">
    <source>
        <dbReference type="ARBA" id="ARBA00022692"/>
    </source>
</evidence>
<evidence type="ECO:0000313" key="11">
    <source>
        <dbReference type="Proteomes" id="UP000061660"/>
    </source>
</evidence>
<keyword evidence="7 9" id="KW-1133">Transmembrane helix</keyword>
<feature type="transmembrane region" description="Helical" evidence="9">
    <location>
        <begin position="169"/>
        <end position="191"/>
    </location>
</feature>
<evidence type="ECO:0000313" key="10">
    <source>
        <dbReference type="EMBL" id="ALS23499.1"/>
    </source>
</evidence>
<evidence type="ECO:0000256" key="3">
    <source>
        <dbReference type="ARBA" id="ARBA00006263"/>
    </source>
</evidence>
<feature type="transmembrane region" description="Helical" evidence="9">
    <location>
        <begin position="69"/>
        <end position="93"/>
    </location>
</feature>
<comment type="similarity">
    <text evidence="3 9">Belongs to the CobD/CbiB family.</text>
</comment>
<dbReference type="EMBL" id="CP013652">
    <property type="protein sequence ID" value="ALS23499.1"/>
    <property type="molecule type" value="Genomic_DNA"/>
</dbReference>
<dbReference type="Pfam" id="PF03186">
    <property type="entry name" value="CobD_Cbib"/>
    <property type="match status" value="1"/>
</dbReference>
<dbReference type="GO" id="GO:0009236">
    <property type="term" value="P:cobalamin biosynthetic process"/>
    <property type="evidence" value="ECO:0007669"/>
    <property type="project" value="UniProtKB-UniRule"/>
</dbReference>
<dbReference type="UniPathway" id="UPA00148"/>
<keyword evidence="8 9" id="KW-0472">Membrane</keyword>
<feature type="transmembrane region" description="Helical" evidence="9">
    <location>
        <begin position="99"/>
        <end position="118"/>
    </location>
</feature>
<comment type="pathway">
    <text evidence="2 9">Cofactor biosynthesis; adenosylcobalamin biosynthesis.</text>
</comment>
<dbReference type="PANTHER" id="PTHR34308">
    <property type="entry name" value="COBALAMIN BIOSYNTHESIS PROTEIN CBIB"/>
    <property type="match status" value="1"/>
</dbReference>
<dbReference type="PATRIC" id="fig|162209.4.peg.3347"/>
<comment type="subcellular location">
    <subcellularLocation>
        <location evidence="1 9">Cell membrane</location>
        <topology evidence="1 9">Multi-pass membrane protein</topology>
    </subcellularLocation>
</comment>
<keyword evidence="4 9" id="KW-1003">Cell membrane</keyword>
<reference evidence="11" key="1">
    <citation type="submission" date="2015-12" db="EMBL/GenBank/DDBJ databases">
        <title>Complete genome sequences of two moderately thermophilic Paenibacillus species.</title>
        <authorList>
            <person name="Butler R.III."/>
            <person name="Wang J."/>
            <person name="Stark B.C."/>
            <person name="Pombert J.-F."/>
        </authorList>
    </citation>
    <scope>NUCLEOTIDE SEQUENCE [LARGE SCALE GENOMIC DNA]</scope>
    <source>
        <strain evidence="11">32O-Y</strain>
    </source>
</reference>
<dbReference type="AlphaFoldDB" id="A0A0U2IMW3"/>
<feature type="transmembrane region" description="Helical" evidence="9">
    <location>
        <begin position="313"/>
        <end position="334"/>
    </location>
</feature>
<reference evidence="10 11" key="2">
    <citation type="journal article" date="2016" name="Genome Announc.">
        <title>Complete Genome Sequences of Two Interactive Moderate Thermophiles, Paenibacillus napthalenovorans 32O-Y and Paenibacillus sp. 32O-W.</title>
        <authorList>
            <person name="Butler R.R.III."/>
            <person name="Wang J."/>
            <person name="Stark B.C."/>
            <person name="Pombert J.F."/>
        </authorList>
    </citation>
    <scope>NUCLEOTIDE SEQUENCE [LARGE SCALE GENOMIC DNA]</scope>
    <source>
        <strain evidence="10 11">32O-Y</strain>
    </source>
</reference>
<comment type="function">
    <text evidence="9">Converts cobyric acid to cobinamide by the addition of aminopropanol on the F carboxylic group.</text>
</comment>
<name>A0A0U2IMW3_9BACL</name>
<feature type="transmembrane region" description="Helical" evidence="9">
    <location>
        <begin position="221"/>
        <end position="241"/>
    </location>
</feature>
<protein>
    <recommendedName>
        <fullName evidence="9">Cobalamin biosynthesis protein CobD</fullName>
    </recommendedName>
</protein>
<keyword evidence="5 9" id="KW-0169">Cobalamin biosynthesis</keyword>
<evidence type="ECO:0000256" key="5">
    <source>
        <dbReference type="ARBA" id="ARBA00022573"/>
    </source>
</evidence>
<evidence type="ECO:0000256" key="4">
    <source>
        <dbReference type="ARBA" id="ARBA00022475"/>
    </source>
</evidence>
<keyword evidence="11" id="KW-1185">Reference proteome</keyword>